<dbReference type="Gene3D" id="2.10.220.10">
    <property type="entry name" value="Hormone Receptor, Insulin-like Growth Factor Receptor 1, Chain A, domain 2"/>
    <property type="match status" value="1"/>
</dbReference>
<feature type="compositionally biased region" description="Basic and acidic residues" evidence="1">
    <location>
        <begin position="1574"/>
        <end position="1629"/>
    </location>
</feature>
<dbReference type="InterPro" id="IPR006212">
    <property type="entry name" value="Furin_repeat"/>
</dbReference>
<feature type="compositionally biased region" description="Basic and acidic residues" evidence="1">
    <location>
        <begin position="1876"/>
        <end position="1885"/>
    </location>
</feature>
<feature type="compositionally biased region" description="Basic and acidic residues" evidence="1">
    <location>
        <begin position="1708"/>
        <end position="1726"/>
    </location>
</feature>
<evidence type="ECO:0000313" key="4">
    <source>
        <dbReference type="EMBL" id="CAI2381676.1"/>
    </source>
</evidence>
<evidence type="ECO:0000256" key="2">
    <source>
        <dbReference type="SAM" id="Phobius"/>
    </source>
</evidence>
<feature type="compositionally biased region" description="Basic and acidic residues" evidence="1">
    <location>
        <begin position="1945"/>
        <end position="1966"/>
    </location>
</feature>
<feature type="region of interest" description="Disordered" evidence="1">
    <location>
        <begin position="1875"/>
        <end position="1911"/>
    </location>
</feature>
<feature type="transmembrane region" description="Helical" evidence="2">
    <location>
        <begin position="1235"/>
        <end position="1257"/>
    </location>
</feature>
<keyword evidence="2" id="KW-0812">Transmembrane</keyword>
<dbReference type="Proteomes" id="UP001295684">
    <property type="component" value="Unassembled WGS sequence"/>
</dbReference>
<evidence type="ECO:0000256" key="1">
    <source>
        <dbReference type="SAM" id="MobiDB-lite"/>
    </source>
</evidence>
<protein>
    <recommendedName>
        <fullName evidence="6">TNFR-Cys domain-containing protein</fullName>
    </recommendedName>
</protein>
<feature type="transmembrane region" description="Helical" evidence="2">
    <location>
        <begin position="1091"/>
        <end position="1110"/>
    </location>
</feature>
<feature type="transmembrane region" description="Helical" evidence="2">
    <location>
        <begin position="1194"/>
        <end position="1215"/>
    </location>
</feature>
<evidence type="ECO:0000313" key="5">
    <source>
        <dbReference type="Proteomes" id="UP001295684"/>
    </source>
</evidence>
<feature type="region of interest" description="Disordered" evidence="1">
    <location>
        <begin position="1925"/>
        <end position="1994"/>
    </location>
</feature>
<dbReference type="InterPro" id="IPR051514">
    <property type="entry name" value="R-spondin"/>
</dbReference>
<dbReference type="EMBL" id="CAMPGE010023779">
    <property type="protein sequence ID" value="CAI2381676.1"/>
    <property type="molecule type" value="Genomic_DNA"/>
</dbReference>
<feature type="region of interest" description="Disordered" evidence="1">
    <location>
        <begin position="1353"/>
        <end position="1743"/>
    </location>
</feature>
<dbReference type="PANTHER" id="PTHR46987">
    <property type="entry name" value="NEUROHYPOPHYSIAL HORMONES, N-TERMINAL DOMAIN CONTAINING PROTEIN"/>
    <property type="match status" value="1"/>
</dbReference>
<keyword evidence="2" id="KW-0472">Membrane</keyword>
<dbReference type="SMART" id="SM00261">
    <property type="entry name" value="FU"/>
    <property type="match status" value="2"/>
</dbReference>
<feature type="signal peptide" evidence="3">
    <location>
        <begin position="1"/>
        <end position="17"/>
    </location>
</feature>
<name>A0AAD1XZU3_EUPCR</name>
<comment type="caution">
    <text evidence="4">The sequence shown here is derived from an EMBL/GenBank/DDBJ whole genome shotgun (WGS) entry which is preliminary data.</text>
</comment>
<feature type="chain" id="PRO_5042278728" description="TNFR-Cys domain-containing protein" evidence="3">
    <location>
        <begin position="18"/>
        <end position="2012"/>
    </location>
</feature>
<feature type="compositionally biased region" description="Basic and acidic residues" evidence="1">
    <location>
        <begin position="1423"/>
        <end position="1464"/>
    </location>
</feature>
<feature type="compositionally biased region" description="Acidic residues" evidence="1">
    <location>
        <begin position="1660"/>
        <end position="1674"/>
    </location>
</feature>
<feature type="compositionally biased region" description="Polar residues" evidence="1">
    <location>
        <begin position="1630"/>
        <end position="1642"/>
    </location>
</feature>
<evidence type="ECO:0008006" key="6">
    <source>
        <dbReference type="Google" id="ProtNLM"/>
    </source>
</evidence>
<feature type="compositionally biased region" description="Basic and acidic residues" evidence="1">
    <location>
        <begin position="1489"/>
        <end position="1539"/>
    </location>
</feature>
<organism evidence="4 5">
    <name type="scientific">Euplotes crassus</name>
    <dbReference type="NCBI Taxonomy" id="5936"/>
    <lineage>
        <taxon>Eukaryota</taxon>
        <taxon>Sar</taxon>
        <taxon>Alveolata</taxon>
        <taxon>Ciliophora</taxon>
        <taxon>Intramacronucleata</taxon>
        <taxon>Spirotrichea</taxon>
        <taxon>Hypotrichia</taxon>
        <taxon>Euplotida</taxon>
        <taxon>Euplotidae</taxon>
        <taxon>Moneuplotes</taxon>
    </lineage>
</organism>
<keyword evidence="2" id="KW-1133">Transmembrane helix</keyword>
<feature type="transmembrane region" description="Helical" evidence="2">
    <location>
        <begin position="1269"/>
        <end position="1287"/>
    </location>
</feature>
<keyword evidence="5" id="KW-1185">Reference proteome</keyword>
<feature type="region of interest" description="Disordered" evidence="1">
    <location>
        <begin position="1786"/>
        <end position="1820"/>
    </location>
</feature>
<dbReference type="PANTHER" id="PTHR46987:SF7">
    <property type="entry name" value="TNFR-CYS DOMAIN-CONTAINING PROTEIN"/>
    <property type="match status" value="1"/>
</dbReference>
<keyword evidence="3" id="KW-0732">Signal</keyword>
<feature type="transmembrane region" description="Helical" evidence="2">
    <location>
        <begin position="1149"/>
        <end position="1173"/>
    </location>
</feature>
<dbReference type="SUPFAM" id="SSF57184">
    <property type="entry name" value="Growth factor receptor domain"/>
    <property type="match status" value="1"/>
</dbReference>
<feature type="compositionally biased region" description="Basic and acidic residues" evidence="1">
    <location>
        <begin position="1383"/>
        <end position="1401"/>
    </location>
</feature>
<dbReference type="CDD" id="cd00064">
    <property type="entry name" value="FU"/>
    <property type="match status" value="2"/>
</dbReference>
<reference evidence="4" key="1">
    <citation type="submission" date="2023-07" db="EMBL/GenBank/DDBJ databases">
        <authorList>
            <consortium name="AG Swart"/>
            <person name="Singh M."/>
            <person name="Singh A."/>
            <person name="Seah K."/>
            <person name="Emmerich C."/>
        </authorList>
    </citation>
    <scope>NUCLEOTIDE SEQUENCE</scope>
    <source>
        <strain evidence="4">DP1</strain>
    </source>
</reference>
<sequence length="2012" mass="215509">MMCLVFVTSLDMSMSAANTEIEASTTYTIDLSFTTSLPTNAIIIITFPSSSYSTFQSGAVAGCTAAPSTVNSCTADSSAKTITLDLTAIPFSSITLTIPGITNPSSTSGVSGYGASLTNEDTGSILDSLSSSGVLFTPTPKTLTSATISLATGFTNTVGATIDILVELTYASAIEANSVVTVSFPKWESTSDGASSPSSCLSSSIACQNNADSSSLTCSYTTGSGSNNDVLTVSGLFTSAKSAGDTNTIKIKNFLNYSQLRSYSVDISVNTNSGSAINSKTGITMTPTTATTLSSAAVAVSSSAVNAQATYYINIQLSTILPIGSYVRIILPSTVSYKDSSDTDILATVTSPGVLNNPTIDKTGLVATNPYFDLTGMVTSSSNYRTKDQSFLLQIDKLNNPPSIATSGSFTVELYDSSNNLYESKNSGMTITASAGALTAGSIYFSATSTSVLDPVNFSVSLTTATAVSPGTSASILVTFPSEFTLSGSSCTLSSLTGFSSSSCAISGQVVTISNFATDTLTAGEAFGFTIGTNVISLPSNTATSSAFTIETQLSGSRVDVISSLTWSQTTVGSMGLPTPNTNAVVPASYVTYASTTYTFQLLPPHAIEQNAVLTVEFPSEVTLPSTTTCTSVSNIGSGLSCAISGSVMTVSNGYSSGSQAFTGSEVLSFTATSITNPRSLQATSTFKFDVKSSGGDSIYTVTNPTLTMTTAATLSSVSITQTLSTNGASTSYTWSFTTNSKIVAGDIFKITPPSTITFSSPTCTGVNGLASSLTCSVSSGNLLVTIAFARRNLASGDPGSYSFRTTGVTNGPSTAPSSAFTIQSLLSDQSTLIEQSTTSTVTNTQAGTITSASASVDSVSLSTAVTYTLTFTPVNYVQGMSFKITLPSQLSISDGTNTCTNLQGLTDATFNCVYTASTREIVVTGQFSGTSNPGQVSLSMPSINNPSSYGTTNSFLVNTYHTQSSTDYAIDQITTGITVSVACDSTCLTCGSVSTSCESCDVTSSYKYLLSNQCLTSCPDGYYANTNACSTCDSTCKTCSGDATTCVTCNVGRYLFSSQCVTTCPTGYEPSGTECVVQTTTSSDSSSEGIIPFPFLLVVCILTFGSLFLKCVKRDTRFLPTTIALICLVELVAWGYLGYLLYQKSYRMSTGLVAFGLLAAFLTNIIFFCIYCGSIRKDRGFKRFRNKRKCCHCCILTLSFTIWHRLFRMSYSYFAGSRGLGGVLTTSLVSVRVLSMLSICLSSCPILCACAYNLFYTNRNEQVWWTDCEVTLITIYSIVLIILEIAKMPKYKLPKKERGFDSIEGINQSSSELVASTPEKDDVNPISRRALGRKFEEVGIKEDEEKFDIFGAPIPINEDHPKMRYSIQGTKNPMHPDGQTNLDDRRIASEPDLKYKDYESQPKNNNSRLDDFISQIKAGKPLLHDPKEEKKDTERSLTPHEDHSDLNKTEDKPSLDEDKKIDFTEENDGFTQYQNTEEKTLDNLNNTLKEHGGTDQNKDATPEENHSVIPEDEKDDNPSEEAKEDLLSLEGSQKKLGTDGDQPSLEGDNNLIFAGINGDTGHKTNDSPEGDQEDHPEGDHESQEKADQDKSPEEISEKDSFSPKEVQESSKESEKKDPDLLDQDDSRNGDLTQDKLMNNDENLYDDPQPQEIEKALDPDGSENDSDNLDEMNEEALKRTISEKEQPLDEVIRRNEEIIGAPGPVKTTRSENDSRIHHASDDRGSKETTNGVLETPPPDDSDEFEADIAAVEVNPKNAKPRVFYSNKSESSVESMMADTPSNYNILNGRFDEKKGSKGMPPRSMLDKYNAGSQRGKPSLQKGLDVISEVPSKPPSNLNTIKHVKTTKNERTFVDSVVGSEKNSYMGDGVVASHAGRIADSDKGPLSDHNQSQKTYDIRNNGPGSITAKYPISTLEQSKKLHRDLKYNQFMTSNKDSELDSANGGHENKSNEESKHSKADPELKNELRSGLPPIRYPKPKKKTTAKPEWKVKNGAKASLTNINDLEAAYLSNR</sequence>
<feature type="compositionally biased region" description="Basic and acidic residues" evidence="1">
    <location>
        <begin position="1675"/>
        <end position="1697"/>
    </location>
</feature>
<feature type="transmembrane region" description="Helical" evidence="2">
    <location>
        <begin position="1122"/>
        <end position="1143"/>
    </location>
</feature>
<evidence type="ECO:0000256" key="3">
    <source>
        <dbReference type="SAM" id="SignalP"/>
    </source>
</evidence>
<gene>
    <name evidence="4" type="ORF">ECRASSUSDP1_LOCUS23134</name>
</gene>
<proteinExistence type="predicted"/>
<accession>A0AAD1XZU3</accession>
<dbReference type="InterPro" id="IPR009030">
    <property type="entry name" value="Growth_fac_rcpt_cys_sf"/>
</dbReference>